<dbReference type="Proteomes" id="UP000266118">
    <property type="component" value="Chromosome"/>
</dbReference>
<keyword evidence="2" id="KW-1185">Reference proteome</keyword>
<accession>A0A386HLH3</accession>
<proteinExistence type="predicted"/>
<dbReference type="EMBL" id="CP032489">
    <property type="protein sequence ID" value="AYD46747.1"/>
    <property type="molecule type" value="Genomic_DNA"/>
</dbReference>
<reference evidence="1 2" key="1">
    <citation type="submission" date="2018-09" db="EMBL/GenBank/DDBJ databases">
        <title>Arachidicoccus sp. nov., a bacterium isolated from soil.</title>
        <authorList>
            <person name="Weon H.-Y."/>
            <person name="Kwon S.-W."/>
            <person name="Lee S.A."/>
        </authorList>
    </citation>
    <scope>NUCLEOTIDE SEQUENCE [LARGE SCALE GENOMIC DNA]</scope>
    <source>
        <strain evidence="1 2">KIS59-12</strain>
    </source>
</reference>
<evidence type="ECO:0000313" key="2">
    <source>
        <dbReference type="Proteomes" id="UP000266118"/>
    </source>
</evidence>
<name>A0A386HLH3_9BACT</name>
<protein>
    <submittedName>
        <fullName evidence="1">Uncharacterized protein</fullName>
    </submittedName>
</protein>
<gene>
    <name evidence="1" type="ORF">D6B99_03405</name>
</gene>
<sequence>MATKASWMSMAAPDLPSRWCTYIGQHLNKEAIQQRMTSYCRPRIAVMGLTTKMPPEVKAISSILQTANYFGRADSRSMLSSSTKNPLLYPFFRN</sequence>
<evidence type="ECO:0000313" key="1">
    <source>
        <dbReference type="EMBL" id="AYD46747.1"/>
    </source>
</evidence>
<dbReference type="RefSeq" id="WP_119985097.1">
    <property type="nucleotide sequence ID" value="NZ_CP032489.1"/>
</dbReference>
<dbReference type="AlphaFoldDB" id="A0A386HLH3"/>
<organism evidence="1 2">
    <name type="scientific">Arachidicoccus soli</name>
    <dbReference type="NCBI Taxonomy" id="2341117"/>
    <lineage>
        <taxon>Bacteria</taxon>
        <taxon>Pseudomonadati</taxon>
        <taxon>Bacteroidota</taxon>
        <taxon>Chitinophagia</taxon>
        <taxon>Chitinophagales</taxon>
        <taxon>Chitinophagaceae</taxon>
        <taxon>Arachidicoccus</taxon>
    </lineage>
</organism>
<dbReference type="KEGG" id="ark:D6B99_03405"/>